<dbReference type="Pfam" id="PF00621">
    <property type="entry name" value="RhoGEF"/>
    <property type="match status" value="1"/>
</dbReference>
<feature type="compositionally biased region" description="Basic residues" evidence="3">
    <location>
        <begin position="105"/>
        <end position="114"/>
    </location>
</feature>
<dbReference type="CDD" id="cd00160">
    <property type="entry name" value="RhoGEF"/>
    <property type="match status" value="1"/>
</dbReference>
<dbReference type="InterPro" id="IPR032675">
    <property type="entry name" value="LRR_dom_sf"/>
</dbReference>
<feature type="region of interest" description="Disordered" evidence="3">
    <location>
        <begin position="571"/>
        <end position="620"/>
    </location>
</feature>
<feature type="compositionally biased region" description="Low complexity" evidence="3">
    <location>
        <begin position="597"/>
        <end position="620"/>
    </location>
</feature>
<feature type="region of interest" description="Disordered" evidence="3">
    <location>
        <begin position="199"/>
        <end position="269"/>
    </location>
</feature>
<feature type="region of interest" description="Disordered" evidence="3">
    <location>
        <begin position="1656"/>
        <end position="1728"/>
    </location>
</feature>
<feature type="region of interest" description="Disordered" evidence="3">
    <location>
        <begin position="494"/>
        <end position="558"/>
    </location>
</feature>
<feature type="compositionally biased region" description="Polar residues" evidence="3">
    <location>
        <begin position="456"/>
        <end position="466"/>
    </location>
</feature>
<feature type="compositionally biased region" description="Polar residues" evidence="3">
    <location>
        <begin position="1303"/>
        <end position="1316"/>
    </location>
</feature>
<dbReference type="Proteomes" id="UP000602905">
    <property type="component" value="Unassembled WGS sequence"/>
</dbReference>
<feature type="compositionally biased region" description="Low complexity" evidence="3">
    <location>
        <begin position="160"/>
        <end position="175"/>
    </location>
</feature>
<dbReference type="GO" id="GO:0005085">
    <property type="term" value="F:guanyl-nucleotide exchange factor activity"/>
    <property type="evidence" value="ECO:0007669"/>
    <property type="project" value="InterPro"/>
</dbReference>
<feature type="region of interest" description="Disordered" evidence="3">
    <location>
        <begin position="1145"/>
        <end position="1533"/>
    </location>
</feature>
<comment type="caution">
    <text evidence="5">The sequence shown here is derived from an EMBL/GenBank/DDBJ whole genome shotgun (WGS) entry which is preliminary data.</text>
</comment>
<dbReference type="InterPro" id="IPR003591">
    <property type="entry name" value="Leu-rich_rpt_typical-subtyp"/>
</dbReference>
<dbReference type="InterPro" id="IPR035899">
    <property type="entry name" value="DBL_dom_sf"/>
</dbReference>
<feature type="compositionally biased region" description="Basic and acidic residues" evidence="3">
    <location>
        <begin position="443"/>
        <end position="455"/>
    </location>
</feature>
<feature type="compositionally biased region" description="Basic and acidic residues" evidence="3">
    <location>
        <begin position="521"/>
        <end position="553"/>
    </location>
</feature>
<dbReference type="InterPro" id="IPR001611">
    <property type="entry name" value="Leu-rich_rpt"/>
</dbReference>
<dbReference type="InterPro" id="IPR011993">
    <property type="entry name" value="PH-like_dom_sf"/>
</dbReference>
<evidence type="ECO:0000256" key="3">
    <source>
        <dbReference type="SAM" id="MobiDB-lite"/>
    </source>
</evidence>
<dbReference type="SMART" id="SM00325">
    <property type="entry name" value="RhoGEF"/>
    <property type="match status" value="1"/>
</dbReference>
<reference evidence="5" key="1">
    <citation type="submission" date="2020-09" db="EMBL/GenBank/DDBJ databases">
        <title>Comparative genome analyses of four rice-infecting Rhizoctonia solani isolates reveal extensive enrichment of homogalacturonan modification genes.</title>
        <authorList>
            <person name="Lee D.-Y."/>
            <person name="Jeon J."/>
            <person name="Kim K.-T."/>
            <person name="Cheong K."/>
            <person name="Song H."/>
            <person name="Choi G."/>
            <person name="Ko J."/>
            <person name="Opiyo S.O."/>
            <person name="Zuo S."/>
            <person name="Madhav S."/>
            <person name="Lee Y.-H."/>
            <person name="Wang G.-L."/>
        </authorList>
    </citation>
    <scope>NUCLEOTIDE SEQUENCE</scope>
    <source>
        <strain evidence="5">AG1-IA WGL</strain>
    </source>
</reference>
<feature type="region of interest" description="Disordered" evidence="3">
    <location>
        <begin position="381"/>
        <end position="469"/>
    </location>
</feature>
<dbReference type="SUPFAM" id="SSF52058">
    <property type="entry name" value="L domain-like"/>
    <property type="match status" value="1"/>
</dbReference>
<sequence length="2145" mass="229484">MNTWDFERGRGKRPLVRKGARLVECCSIYDLTRAVENTDQPTDHSPLGVHLTFSPALSAPSPPLSLQYTLRMTSIPKLNIAWSKPRSSQNTNGVTGPGPEVTHITGRKVGKLVKPRPASAGKSALSRGGGGGLGGRPGSGGKGATRPGSAGKGASGARGGSSSRPAASAIRPTRPGSGGLRLARTGSTIGIRHMHIGSDSSCSAARSNPDDNTHSNPDDPLRSHPDGRKPESDPNPKSDNDDGYPGAGEKTRGHTLLASQTGLKPRPITLTPTGVYALRALSGRPVTPRGGAFEIPLAAGGEIEGRREERAAHSDGGAAQLGTSVQGGYRNRDEPSRNCQDDRTGPAGERWVESHKEPSRGGPTPHAHALLSFESFRSGLGDSATTPAQSSVGSWNSTRPSRVGASFSALGEHPEEHLSTTPEDPTNRFRTPRRRRTSTGAENRSRRGLEIDRPRTSSSLLGTTEPSMAMGFVSRPGATRSMTFPRAAMSDVELRSEWSSSESGSIKGKFSTLRSRKSPRRTMESERPGRMTAESERGRMTEDSDRPSVDQRRFGSLLRVRVPSNASQYEVEAYSDSEHTHRGKPKRSSWLAGLGFRSRGPSPEPGGSRAPSPSSVSAPSLARIPSLSPINSPFAPTFQVLPATPLGKMNFEGCVGEGAVGLGAECNRTLYDEPVSQVTGTSVRPRGDLTEHEPRMLSRGSSLTKAPPPRPPPSRPVPATPEFILPDDRRQREATIRPSSRSRPPSATELGLNGDHGLVFSPNSFPFMLTIPQDKHSFLDQLDVQDDDEHVYYGEDIPPGTATTSDEPRIAVGGHRSQLSMSSRVPVTENNIRWSASGRSRSNSLNSASQWRTVSVYQDSDEEVYGLPSPMVNVPDPDGMMSHGEYGGIVGPRRDLYSDDELESVLEENETESVSDEHDREDRTAAMIVADEGRGLIVDAEGRPVSDLDVQTGTTHLLLGSSPTPALLPAFLAQVLPQISTSLLCLDISNNELIALPPALTSCTNLEELNVSSNPLRTLPSSLGALVSLRVLIADACELQSLPSQLVNLGALHSLSVRCNRLVMLPVWFCAMPGLEVLKIEGNTFAGPWRSLVEPLLPRDTSYTPPPPTNGVYGAARAANSLPLLSTTVNGSGSLASPVLLNRPATSQRSYSQQPQSSSALDPRWSGHAFTTSPLSSPYPTSSSAPHSPPRSALSPPPAHALMSPPPATGLAHLQLPVHSPPSTAAKLNMHLGALAPSPRKKKKRGGGSISGSEIVTTDAESEVEATTSWASGPRRMKSADELRKMGNTDDQGPPPSAPILSTAPTLPEPQQQQGQVKRYMSLGVRSSPSRPDARQMWAGGSARNSTIGSGSRNSTGGPRNSRYSATGIQGQKLEEDQASPDVSYEFGALGGGIGAGVGVGGGSEEDGRPSIARAASDERVGQRYSGTDDPYAHGKTNGAGTGGASQEDQRRKGRWGFFKKVSMGRLRSHSNAERLGRLPAAQAGDMPAMPTRPQQPQSQSQSQSQSPSQSQPIAAPPVPVPPQVNVTSAGSPASSVLTARVLASRRSQEALHGAPSPGLLQPVPSPSLPRAKRRSFLPFDTPPLLNIPIPAEPFMPSVVALDEPENENEHENEDEALAAAEEAQRRADEEAARQHLALRGIMSYLRDMADLEGGLGSGLVPSPRNSRRPPLTQYMDGRTKSDGSYASSTSTPPMLRSAPSTASLRGGQDSVNTTDSSGSYGQFAEDRKYKDDKGRRVAIVREIVETEKSYVKGLQELVDIYVKPASEPAPGLNVGKETTIPSAERKIVFTGLDALLQFHKQSFLPSLINAAEILSTAGPGEDVSTRTAHAIANVFVSHAAFMKMYFTYINNFDNAIQRLQFWSAPPSAPNTPGTATPASNTPSTVGAGLSMVAVGIAGVSPEQAPHPATLNAGQRKRIKQFLKRCRLHPRHSQLNLEGYLLLPIQRIPRYKMLLDNLVTCTPPHPESRDDPLERALEEIAVLANSMNEGKRESESRTKLVQWQTRIKGKFISPLVQPHRRLIMDGRLQLVRLVKKVNSRADVPNPDGTIGQVEVPCLSSDANPKQLVAILCNDLLVLCKELPGAEMVELWAVLRMQTMAQPASIVNGNGLRIVDNKAILYFNTQSTSEALTWQRAINLHIPHSQ</sequence>
<evidence type="ECO:0000313" key="5">
    <source>
        <dbReference type="EMBL" id="KAF8711819.1"/>
    </source>
</evidence>
<feature type="region of interest" description="Disordered" evidence="3">
    <location>
        <begin position="677"/>
        <end position="753"/>
    </location>
</feature>
<feature type="compositionally biased region" description="Pro residues" evidence="3">
    <location>
        <begin position="706"/>
        <end position="719"/>
    </location>
</feature>
<evidence type="ECO:0000313" key="6">
    <source>
        <dbReference type="Proteomes" id="UP000602905"/>
    </source>
</evidence>
<feature type="compositionally biased region" description="Low complexity" evidence="3">
    <location>
        <begin position="737"/>
        <end position="746"/>
    </location>
</feature>
<dbReference type="EMBL" id="JACYCD010000045">
    <property type="protein sequence ID" value="KAF8711819.1"/>
    <property type="molecule type" value="Genomic_DNA"/>
</dbReference>
<organism evidence="5 6">
    <name type="scientific">Rhizoctonia solani</name>
    <dbReference type="NCBI Taxonomy" id="456999"/>
    <lineage>
        <taxon>Eukaryota</taxon>
        <taxon>Fungi</taxon>
        <taxon>Dikarya</taxon>
        <taxon>Basidiomycota</taxon>
        <taxon>Agaricomycotina</taxon>
        <taxon>Agaricomycetes</taxon>
        <taxon>Cantharellales</taxon>
        <taxon>Ceratobasidiaceae</taxon>
        <taxon>Rhizoctonia</taxon>
    </lineage>
</organism>
<accession>A0A8H7HYQ3</accession>
<protein>
    <submittedName>
        <fullName evidence="5">RhoGEF domain</fullName>
    </submittedName>
</protein>
<name>A0A8H7HYQ3_9AGAM</name>
<dbReference type="SMART" id="SM00364">
    <property type="entry name" value="LRR_BAC"/>
    <property type="match status" value="3"/>
</dbReference>
<dbReference type="InterPro" id="IPR051092">
    <property type="entry name" value="FYVE_RhoGEF_PH"/>
</dbReference>
<dbReference type="InterPro" id="IPR000219">
    <property type="entry name" value="DH_dom"/>
</dbReference>
<dbReference type="GO" id="GO:0005737">
    <property type="term" value="C:cytoplasm"/>
    <property type="evidence" value="ECO:0007669"/>
    <property type="project" value="TreeGrafter"/>
</dbReference>
<dbReference type="Gene3D" id="2.30.29.30">
    <property type="entry name" value="Pleckstrin-homology domain (PH domain)/Phosphotyrosine-binding domain (PTB)"/>
    <property type="match status" value="1"/>
</dbReference>
<feature type="compositionally biased region" description="Low complexity" evidence="3">
    <location>
        <begin position="497"/>
        <end position="511"/>
    </location>
</feature>
<feature type="compositionally biased region" description="Basic and acidic residues" evidence="3">
    <location>
        <begin position="726"/>
        <end position="735"/>
    </location>
</feature>
<dbReference type="SUPFAM" id="SSF50729">
    <property type="entry name" value="PH domain-like"/>
    <property type="match status" value="1"/>
</dbReference>
<evidence type="ECO:0000256" key="2">
    <source>
        <dbReference type="ARBA" id="ARBA00022737"/>
    </source>
</evidence>
<feature type="compositionally biased region" description="Polar residues" evidence="3">
    <location>
        <begin position="1683"/>
        <end position="1721"/>
    </location>
</feature>
<feature type="compositionally biased region" description="Low complexity" evidence="3">
    <location>
        <begin position="1147"/>
        <end position="1159"/>
    </location>
</feature>
<evidence type="ECO:0000259" key="4">
    <source>
        <dbReference type="PROSITE" id="PS50010"/>
    </source>
</evidence>
<feature type="compositionally biased region" description="Polar residues" evidence="3">
    <location>
        <begin position="85"/>
        <end position="94"/>
    </location>
</feature>
<feature type="compositionally biased region" description="Gly residues" evidence="3">
    <location>
        <begin position="1389"/>
        <end position="1403"/>
    </location>
</feature>
<feature type="non-terminal residue" evidence="5">
    <location>
        <position position="2145"/>
    </location>
</feature>
<dbReference type="Gene3D" id="1.20.900.10">
    <property type="entry name" value="Dbl homology (DH) domain"/>
    <property type="match status" value="1"/>
</dbReference>
<feature type="compositionally biased region" description="Basic and acidic residues" evidence="3">
    <location>
        <begin position="1278"/>
        <end position="1288"/>
    </location>
</feature>
<feature type="compositionally biased region" description="Acidic residues" evidence="3">
    <location>
        <begin position="1604"/>
        <end position="1617"/>
    </location>
</feature>
<feature type="compositionally biased region" description="Gly residues" evidence="3">
    <location>
        <begin position="150"/>
        <end position="159"/>
    </location>
</feature>
<feature type="region of interest" description="Disordered" evidence="3">
    <location>
        <begin position="83"/>
        <end position="183"/>
    </location>
</feature>
<keyword evidence="2" id="KW-0677">Repeat</keyword>
<feature type="compositionally biased region" description="Low complexity" evidence="3">
    <location>
        <begin position="1495"/>
        <end position="1514"/>
    </location>
</feature>
<feature type="compositionally biased region" description="Gly residues" evidence="3">
    <location>
        <begin position="127"/>
        <end position="143"/>
    </location>
</feature>
<dbReference type="PANTHER" id="PTHR12673:SF270">
    <property type="entry name" value="FYVE-TYPE DOMAIN-CONTAINING PROTEIN"/>
    <property type="match status" value="1"/>
</dbReference>
<dbReference type="SMART" id="SM00369">
    <property type="entry name" value="LRR_TYP"/>
    <property type="match status" value="3"/>
</dbReference>
<feature type="compositionally biased region" description="Polar residues" evidence="3">
    <location>
        <begin position="1343"/>
        <end position="1370"/>
    </location>
</feature>
<feature type="region of interest" description="Disordered" evidence="3">
    <location>
        <begin position="305"/>
        <end position="367"/>
    </location>
</feature>
<feature type="compositionally biased region" description="Basic and acidic residues" evidence="3">
    <location>
        <begin position="330"/>
        <end position="359"/>
    </location>
</feature>
<feature type="compositionally biased region" description="Pro residues" evidence="3">
    <location>
        <begin position="1195"/>
        <end position="1208"/>
    </location>
</feature>
<feature type="region of interest" description="Disordered" evidence="3">
    <location>
        <begin position="1604"/>
        <end position="1632"/>
    </location>
</feature>
<dbReference type="PROSITE" id="PS51450">
    <property type="entry name" value="LRR"/>
    <property type="match status" value="1"/>
</dbReference>
<evidence type="ECO:0000256" key="1">
    <source>
        <dbReference type="ARBA" id="ARBA00022614"/>
    </source>
</evidence>
<dbReference type="OrthoDB" id="660555at2759"/>
<feature type="region of interest" description="Disordered" evidence="3">
    <location>
        <begin position="1548"/>
        <end position="1576"/>
    </location>
</feature>
<feature type="compositionally biased region" description="Basic and acidic residues" evidence="3">
    <location>
        <begin position="1623"/>
        <end position="1632"/>
    </location>
</feature>
<feature type="domain" description="DH" evidence="4">
    <location>
        <begin position="1736"/>
        <end position="1990"/>
    </location>
</feature>
<dbReference type="SUPFAM" id="SSF48065">
    <property type="entry name" value="DBL homology domain (DH-domain)"/>
    <property type="match status" value="1"/>
</dbReference>
<feature type="compositionally biased region" description="Polar residues" evidence="3">
    <location>
        <begin position="383"/>
        <end position="400"/>
    </location>
</feature>
<feature type="compositionally biased region" description="Basic and acidic residues" evidence="3">
    <location>
        <begin position="208"/>
        <end position="240"/>
    </location>
</feature>
<proteinExistence type="predicted"/>
<keyword evidence="1" id="KW-0433">Leucine-rich repeat</keyword>
<feature type="compositionally biased region" description="Low complexity" evidence="3">
    <location>
        <begin position="1173"/>
        <end position="1194"/>
    </location>
</feature>
<dbReference type="PROSITE" id="PS50010">
    <property type="entry name" value="DH_2"/>
    <property type="match status" value="1"/>
</dbReference>
<gene>
    <name evidence="5" type="ORF">RHS03_01362</name>
</gene>
<feature type="compositionally biased region" description="Basic and acidic residues" evidence="3">
    <location>
        <begin position="685"/>
        <end position="696"/>
    </location>
</feature>
<dbReference type="PANTHER" id="PTHR12673">
    <property type="entry name" value="FACIOGENITAL DYSPLASIA PROTEIN"/>
    <property type="match status" value="1"/>
</dbReference>
<dbReference type="Gene3D" id="3.80.10.10">
    <property type="entry name" value="Ribonuclease Inhibitor"/>
    <property type="match status" value="1"/>
</dbReference>